<evidence type="ECO:0000256" key="1">
    <source>
        <dbReference type="ARBA" id="ARBA00022722"/>
    </source>
</evidence>
<evidence type="ECO:0000256" key="9">
    <source>
        <dbReference type="ARBA" id="ARBA00023204"/>
    </source>
</evidence>
<feature type="domain" description="UvrD-like helicase C-terminal" evidence="17">
    <location>
        <begin position="496"/>
        <end position="783"/>
    </location>
</feature>
<comment type="catalytic activity">
    <reaction evidence="12 13">
        <text>ATP + H2O = ADP + phosphate + H(+)</text>
        <dbReference type="Rhea" id="RHEA:13065"/>
        <dbReference type="ChEBI" id="CHEBI:15377"/>
        <dbReference type="ChEBI" id="CHEBI:15378"/>
        <dbReference type="ChEBI" id="CHEBI:30616"/>
        <dbReference type="ChEBI" id="CHEBI:43474"/>
        <dbReference type="ChEBI" id="CHEBI:456216"/>
        <dbReference type="EC" id="5.6.2.4"/>
    </reaction>
</comment>
<evidence type="ECO:0000313" key="19">
    <source>
        <dbReference type="Proteomes" id="UP000823912"/>
    </source>
</evidence>
<dbReference type="Pfam" id="PF00580">
    <property type="entry name" value="UvrD-helicase"/>
    <property type="match status" value="1"/>
</dbReference>
<feature type="coiled-coil region" evidence="15">
    <location>
        <begin position="1139"/>
        <end position="1166"/>
    </location>
</feature>
<evidence type="ECO:0000256" key="8">
    <source>
        <dbReference type="ARBA" id="ARBA00023125"/>
    </source>
</evidence>
<evidence type="ECO:0000256" key="10">
    <source>
        <dbReference type="ARBA" id="ARBA00023235"/>
    </source>
</evidence>
<dbReference type="SUPFAM" id="SSF52980">
    <property type="entry name" value="Restriction endonuclease-like"/>
    <property type="match status" value="1"/>
</dbReference>
<evidence type="ECO:0000256" key="4">
    <source>
        <dbReference type="ARBA" id="ARBA00022801"/>
    </source>
</evidence>
<accession>A0A9D1JAX4</accession>
<sequence length="1191" mass="135989">MATTWTEDQLRVIETRDSNLLVSAAAGSGKTAVLVERIIQRITDQDHPIDIDELLVVTFTSAAAAEMRERIRDAVERALDQDGDNPHLLRQMTLVHNAQITTIHSFCMNVIRNHFHEIDLDPGFRIVDEGENRLLMADTMDALMKRHYEEEAEGSIFFSLVDAYGKRGRDTSVTEMILDLYEKAQSYPWPGEWLKSTVESYRAATEEELAETPWMEFALSYAKSRIGDVREQTAELVKLCQLPEGPGCYLDSLTLDLEIYDRLMAGDTYGDLARAFRDLKFPKIGNSRGFTGDPELLEQVKSGRDACKKAIDKLAEDLFFEKTSEVLADMAWLLPYMEELALLGEEFGRDFARVKRKKNLLDYGDLEHMALEILVDSETKELRPAALEYQRQFAEVMIDEYQDSNYIQEAILTSVSRERAGGHNRFMVGDVKQSIYRFRLACPQIFMDKYAAYSREPGAKDLRIDLHMNFRSRREVLDFVNDIFYPLMRKDIGNVLYDDQAALYVGAQNYREMDGMFAPEILVGDFADVEDPGEEDRLTYEAKIVADRILDMKRNQMVTDKSGGQLRPVRFSDIVILMRSPGSGGETFVEVLRENGIPAFMESRTGYFTSTEVETVLSLLKILDNPYWDIPLTAVLHSPMFGFTDRELAEIRGRQEGSFAHVFFDWARTHSREKKVEKFLSFYDRAREKVADTPIHRLLEFVLEETGYLDYVTAMPAGAGRRANLEKLVDQAVAYEQTSYKGLFHFVRYIEHLQKYEVDFGAAELISENDDAVRIMSIHKSKGLEFPVVFVSALGRQFNRQDSRGRMVVHSDYGVGLEYVDDAAGVRKSTLYKKAVERAITVETLGEEMRVLYVALTRAKEKLVLTGVCKDAVKELALWRAQKRALSYTERLTASCFLEWVVRCASLYPDRYKITVCTPGKTAEQEASGEMNRQRRRLDLLRDMAGADADLTGWMEEQMTFAYPFEGELRYKAKYSVSEIKHRAMEALTDESSGEQLFSAGEEEACVPQFISGKKREEASAGALLGTAVHRVLECLDFTREPLGDSLEDQIRQMEEDGRLLEDQVKRIPLEKVRKFLGTSIAGRMAVAAAAGCLFLEQPFVMGDLPEKIFGDGSASEEMLLVQGIIDVFFEEEDGIVLLDYKTDRVREAEELIRRYRRQLELYGEALERTRGKRVKERYLYSFALGETIRV</sequence>
<evidence type="ECO:0000259" key="16">
    <source>
        <dbReference type="PROSITE" id="PS51198"/>
    </source>
</evidence>
<comment type="caution">
    <text evidence="18">The sequence shown here is derived from an EMBL/GenBank/DDBJ whole genome shotgun (WGS) entry which is preliminary data.</text>
</comment>
<comment type="catalytic activity">
    <reaction evidence="11 13">
        <text>Couples ATP hydrolysis with the unwinding of duplex DNA by translocating in the 3'-5' direction.</text>
        <dbReference type="EC" id="5.6.2.4"/>
    </reaction>
</comment>
<comment type="similarity">
    <text evidence="13">Belongs to the helicase family. AddA subfamily.</text>
</comment>
<dbReference type="NCBIfam" id="TIGR02785">
    <property type="entry name" value="addA_Gpos"/>
    <property type="match status" value="1"/>
</dbReference>
<dbReference type="InterPro" id="IPR038726">
    <property type="entry name" value="PDDEXK_AddAB-type"/>
</dbReference>
<dbReference type="PANTHER" id="PTHR11070">
    <property type="entry name" value="UVRD / RECB / PCRA DNA HELICASE FAMILY MEMBER"/>
    <property type="match status" value="1"/>
</dbReference>
<dbReference type="EC" id="3.1.-.-" evidence="13"/>
<reference evidence="18" key="1">
    <citation type="submission" date="2020-10" db="EMBL/GenBank/DDBJ databases">
        <authorList>
            <person name="Gilroy R."/>
        </authorList>
    </citation>
    <scope>NUCLEOTIDE SEQUENCE</scope>
    <source>
        <strain evidence="18">ChiSjej5B23-6657</strain>
    </source>
</reference>
<dbReference type="PROSITE" id="PS51217">
    <property type="entry name" value="UVRD_HELICASE_CTER"/>
    <property type="match status" value="1"/>
</dbReference>
<dbReference type="Pfam" id="PF13361">
    <property type="entry name" value="UvrD_C"/>
    <property type="match status" value="1"/>
</dbReference>
<keyword evidence="7 13" id="KW-0067">ATP-binding</keyword>
<dbReference type="GO" id="GO:0033202">
    <property type="term" value="C:DNA helicase complex"/>
    <property type="evidence" value="ECO:0007669"/>
    <property type="project" value="TreeGrafter"/>
</dbReference>
<proteinExistence type="inferred from homology"/>
<keyword evidence="3 13" id="KW-0227">DNA damage</keyword>
<dbReference type="GO" id="GO:0000724">
    <property type="term" value="P:double-strand break repair via homologous recombination"/>
    <property type="evidence" value="ECO:0007669"/>
    <property type="project" value="UniProtKB-UniRule"/>
</dbReference>
<keyword evidence="1 13" id="KW-0540">Nuclease</keyword>
<dbReference type="EMBL" id="DVHM01000062">
    <property type="protein sequence ID" value="HIR70429.1"/>
    <property type="molecule type" value="Genomic_DNA"/>
</dbReference>
<feature type="binding site" evidence="14">
    <location>
        <begin position="24"/>
        <end position="31"/>
    </location>
    <ligand>
        <name>ATP</name>
        <dbReference type="ChEBI" id="CHEBI:30616"/>
    </ligand>
</feature>
<dbReference type="GO" id="GO:0008408">
    <property type="term" value="F:3'-5' exonuclease activity"/>
    <property type="evidence" value="ECO:0007669"/>
    <property type="project" value="UniProtKB-UniRule"/>
</dbReference>
<keyword evidence="4 13" id="KW-0378">Hydrolase</keyword>
<dbReference type="InterPro" id="IPR000212">
    <property type="entry name" value="DNA_helicase_UvrD/REP"/>
</dbReference>
<dbReference type="AlphaFoldDB" id="A0A9D1JAX4"/>
<keyword evidence="6 13" id="KW-0269">Exonuclease</keyword>
<keyword evidence="8 13" id="KW-0238">DNA-binding</keyword>
<dbReference type="EC" id="5.6.2.4" evidence="13"/>
<comment type="subunit">
    <text evidence="13">Heterodimer of AddA and AddB/RexB.</text>
</comment>
<evidence type="ECO:0000256" key="15">
    <source>
        <dbReference type="SAM" id="Coils"/>
    </source>
</evidence>
<dbReference type="InterPro" id="IPR011335">
    <property type="entry name" value="Restrct_endonuc-II-like"/>
</dbReference>
<keyword evidence="15" id="KW-0175">Coiled coil</keyword>
<keyword evidence="2 13" id="KW-0547">Nucleotide-binding</keyword>
<keyword evidence="9 13" id="KW-0234">DNA repair</keyword>
<evidence type="ECO:0000256" key="13">
    <source>
        <dbReference type="HAMAP-Rule" id="MF_01451"/>
    </source>
</evidence>
<dbReference type="InterPro" id="IPR014017">
    <property type="entry name" value="DNA_helicase_UvrD-like_C"/>
</dbReference>
<dbReference type="GO" id="GO:0005524">
    <property type="term" value="F:ATP binding"/>
    <property type="evidence" value="ECO:0007669"/>
    <property type="project" value="UniProtKB-UniRule"/>
</dbReference>
<evidence type="ECO:0000259" key="17">
    <source>
        <dbReference type="PROSITE" id="PS51217"/>
    </source>
</evidence>
<evidence type="ECO:0000256" key="14">
    <source>
        <dbReference type="PROSITE-ProRule" id="PRU00560"/>
    </source>
</evidence>
<evidence type="ECO:0000256" key="6">
    <source>
        <dbReference type="ARBA" id="ARBA00022839"/>
    </source>
</evidence>
<dbReference type="InterPro" id="IPR014016">
    <property type="entry name" value="UvrD-like_ATP-bd"/>
</dbReference>
<protein>
    <recommendedName>
        <fullName evidence="13">ATP-dependent helicase/nuclease subunit A</fullName>
        <ecNumber evidence="13">3.1.-.-</ecNumber>
        <ecNumber evidence="13">5.6.2.4</ecNumber>
    </recommendedName>
    <alternativeName>
        <fullName evidence="13">ATP-dependent helicase/nuclease AddA</fullName>
    </alternativeName>
    <alternativeName>
        <fullName evidence="13">DNA 3'-5' helicase AddA</fullName>
    </alternativeName>
</protein>
<dbReference type="GO" id="GO:0005829">
    <property type="term" value="C:cytosol"/>
    <property type="evidence" value="ECO:0007669"/>
    <property type="project" value="TreeGrafter"/>
</dbReference>
<evidence type="ECO:0000256" key="7">
    <source>
        <dbReference type="ARBA" id="ARBA00022840"/>
    </source>
</evidence>
<dbReference type="PROSITE" id="PS51198">
    <property type="entry name" value="UVRD_HELICASE_ATP_BIND"/>
    <property type="match status" value="1"/>
</dbReference>
<dbReference type="Gene3D" id="3.40.50.300">
    <property type="entry name" value="P-loop containing nucleotide triphosphate hydrolases"/>
    <property type="match status" value="4"/>
</dbReference>
<organism evidence="18 19">
    <name type="scientific">Candidatus Pullilachnospira gallistercoris</name>
    <dbReference type="NCBI Taxonomy" id="2840911"/>
    <lineage>
        <taxon>Bacteria</taxon>
        <taxon>Bacillati</taxon>
        <taxon>Bacillota</taxon>
        <taxon>Clostridia</taxon>
        <taxon>Lachnospirales</taxon>
        <taxon>Lachnospiraceae</taxon>
        <taxon>Lachnospiraceae incertae sedis</taxon>
        <taxon>Candidatus Pullilachnospira</taxon>
    </lineage>
</organism>
<dbReference type="GO" id="GO:0043138">
    <property type="term" value="F:3'-5' DNA helicase activity"/>
    <property type="evidence" value="ECO:0007669"/>
    <property type="project" value="UniProtKB-UniRule"/>
</dbReference>
<comment type="cofactor">
    <cofactor evidence="13">
        <name>Mg(2+)</name>
        <dbReference type="ChEBI" id="CHEBI:18420"/>
    </cofactor>
</comment>
<dbReference type="InterPro" id="IPR011604">
    <property type="entry name" value="PDDEXK-like_dom_sf"/>
</dbReference>
<evidence type="ECO:0000313" key="18">
    <source>
        <dbReference type="EMBL" id="HIR70429.1"/>
    </source>
</evidence>
<evidence type="ECO:0000256" key="12">
    <source>
        <dbReference type="ARBA" id="ARBA00048988"/>
    </source>
</evidence>
<evidence type="ECO:0000256" key="5">
    <source>
        <dbReference type="ARBA" id="ARBA00022806"/>
    </source>
</evidence>
<dbReference type="SUPFAM" id="SSF52540">
    <property type="entry name" value="P-loop containing nucleoside triphosphate hydrolases"/>
    <property type="match status" value="1"/>
</dbReference>
<name>A0A9D1JAX4_9FIRM</name>
<feature type="domain" description="UvrD-like helicase ATP-binding" evidence="16">
    <location>
        <begin position="3"/>
        <end position="473"/>
    </location>
</feature>
<dbReference type="FunFam" id="3.40.50.300:FF:001236">
    <property type="entry name" value="ATP-dependent helicase/nuclease subunit A"/>
    <property type="match status" value="1"/>
</dbReference>
<evidence type="ECO:0000256" key="2">
    <source>
        <dbReference type="ARBA" id="ARBA00022741"/>
    </source>
</evidence>
<gene>
    <name evidence="13 18" type="primary">addA</name>
    <name evidence="18" type="ORF">IAA55_04020</name>
</gene>
<keyword evidence="10 13" id="KW-0413">Isomerase</keyword>
<dbReference type="GO" id="GO:0003690">
    <property type="term" value="F:double-stranded DNA binding"/>
    <property type="evidence" value="ECO:0007669"/>
    <property type="project" value="UniProtKB-UniRule"/>
</dbReference>
<evidence type="ECO:0000256" key="3">
    <source>
        <dbReference type="ARBA" id="ARBA00022763"/>
    </source>
</evidence>
<dbReference type="PANTHER" id="PTHR11070:SF48">
    <property type="entry name" value="ATP-DEPENDENT HELICASE_NUCLEASE SUBUNIT A"/>
    <property type="match status" value="1"/>
</dbReference>
<evidence type="ECO:0000256" key="11">
    <source>
        <dbReference type="ARBA" id="ARBA00034617"/>
    </source>
</evidence>
<dbReference type="Pfam" id="PF12705">
    <property type="entry name" value="PDDEXK_1"/>
    <property type="match status" value="1"/>
</dbReference>
<reference evidence="18" key="2">
    <citation type="journal article" date="2021" name="PeerJ">
        <title>Extensive microbial diversity within the chicken gut microbiome revealed by metagenomics and culture.</title>
        <authorList>
            <person name="Gilroy R."/>
            <person name="Ravi A."/>
            <person name="Getino M."/>
            <person name="Pursley I."/>
            <person name="Horton D.L."/>
            <person name="Alikhan N.F."/>
            <person name="Baker D."/>
            <person name="Gharbi K."/>
            <person name="Hall N."/>
            <person name="Watson M."/>
            <person name="Adriaenssens E.M."/>
            <person name="Foster-Nyarko E."/>
            <person name="Jarju S."/>
            <person name="Secka A."/>
            <person name="Antonio M."/>
            <person name="Oren A."/>
            <person name="Chaudhuri R.R."/>
            <person name="La Ragione R."/>
            <person name="Hildebrand F."/>
            <person name="Pallen M.J."/>
        </authorList>
    </citation>
    <scope>NUCLEOTIDE SEQUENCE</scope>
    <source>
        <strain evidence="18">ChiSjej5B23-6657</strain>
    </source>
</reference>
<dbReference type="HAMAP" id="MF_01451">
    <property type="entry name" value="AddA"/>
    <property type="match status" value="1"/>
</dbReference>
<keyword evidence="5 13" id="KW-0347">Helicase</keyword>
<dbReference type="InterPro" id="IPR014152">
    <property type="entry name" value="AddA"/>
</dbReference>
<dbReference type="Proteomes" id="UP000823912">
    <property type="component" value="Unassembled WGS sequence"/>
</dbReference>
<dbReference type="Gene3D" id="3.90.320.10">
    <property type="match status" value="1"/>
</dbReference>
<comment type="function">
    <text evidence="13">The heterodimer acts as both an ATP-dependent DNA helicase and an ATP-dependent, dual-direction single-stranded exonuclease. Recognizes the chi site generating a DNA molecule suitable for the initiation of homologous recombination. The AddA nuclease domain is required for chi fragment generation; this subunit has the helicase and 3' -&gt; 5' nuclease activities.</text>
</comment>
<dbReference type="InterPro" id="IPR027417">
    <property type="entry name" value="P-loop_NTPase"/>
</dbReference>